<dbReference type="InterPro" id="IPR019874">
    <property type="entry name" value="RF_methyltr_PrmC"/>
</dbReference>
<comment type="function">
    <text evidence="5">Methylates the class 1 translation termination release factors RF1/PrfA and RF2/PrfB on the glutamine residue of the universally conserved GGQ motif.</text>
</comment>
<feature type="binding site" evidence="5">
    <location>
        <position position="195"/>
    </location>
    <ligand>
        <name>S-adenosyl-L-methionine</name>
        <dbReference type="ChEBI" id="CHEBI:59789"/>
    </ligand>
</feature>
<comment type="catalytic activity">
    <reaction evidence="4 5">
        <text>L-glutaminyl-[peptide chain release factor] + S-adenosyl-L-methionine = N(5)-methyl-L-glutaminyl-[peptide chain release factor] + S-adenosyl-L-homocysteine + H(+)</text>
        <dbReference type="Rhea" id="RHEA:42896"/>
        <dbReference type="Rhea" id="RHEA-COMP:10271"/>
        <dbReference type="Rhea" id="RHEA-COMP:10272"/>
        <dbReference type="ChEBI" id="CHEBI:15378"/>
        <dbReference type="ChEBI" id="CHEBI:30011"/>
        <dbReference type="ChEBI" id="CHEBI:57856"/>
        <dbReference type="ChEBI" id="CHEBI:59789"/>
        <dbReference type="ChEBI" id="CHEBI:61891"/>
        <dbReference type="EC" id="2.1.1.297"/>
    </reaction>
</comment>
<dbReference type="Proteomes" id="UP000228947">
    <property type="component" value="Unassembled WGS sequence"/>
</dbReference>
<evidence type="ECO:0000313" key="11">
    <source>
        <dbReference type="Proteomes" id="UP000229681"/>
    </source>
</evidence>
<evidence type="ECO:0000256" key="2">
    <source>
        <dbReference type="ARBA" id="ARBA00022679"/>
    </source>
</evidence>
<dbReference type="EC" id="2.1.1.297" evidence="5"/>
<keyword evidence="2 5" id="KW-0808">Transferase</keyword>
<dbReference type="InterPro" id="IPR029063">
    <property type="entry name" value="SAM-dependent_MTases_sf"/>
</dbReference>
<keyword evidence="3 5" id="KW-0949">S-adenosyl-L-methionine</keyword>
<gene>
    <name evidence="5 9" type="primary">prmC</name>
    <name evidence="8" type="ORF">CUN49_05615</name>
    <name evidence="9" type="ORF">CUN50_02185</name>
</gene>
<comment type="caution">
    <text evidence="5">Lacks conserved residue(s) required for the propagation of feature annotation.</text>
</comment>
<evidence type="ECO:0000313" key="9">
    <source>
        <dbReference type="EMBL" id="PJF42950.1"/>
    </source>
</evidence>
<evidence type="ECO:0000313" key="8">
    <source>
        <dbReference type="EMBL" id="PJF36411.1"/>
    </source>
</evidence>
<dbReference type="InterPro" id="IPR004556">
    <property type="entry name" value="HemK-like"/>
</dbReference>
<proteinExistence type="inferred from homology"/>
<evidence type="ECO:0000313" key="10">
    <source>
        <dbReference type="Proteomes" id="UP000228947"/>
    </source>
</evidence>
<dbReference type="NCBIfam" id="TIGR03534">
    <property type="entry name" value="RF_mod_PrmC"/>
    <property type="match status" value="1"/>
</dbReference>
<dbReference type="GO" id="GO:0032259">
    <property type="term" value="P:methylation"/>
    <property type="evidence" value="ECO:0007669"/>
    <property type="project" value="UniProtKB-KW"/>
</dbReference>
<dbReference type="InterPro" id="IPR050320">
    <property type="entry name" value="N5-glutamine_MTase"/>
</dbReference>
<dbReference type="Pfam" id="PF05175">
    <property type="entry name" value="MTS"/>
    <property type="match status" value="1"/>
</dbReference>
<sequence>MRTELRQARTIRAALDAATAELMGHSGAPRLDAQLILAHLLEQRREYLIAHDEVALSAEQAIAYAKLIALRRRGMPTAYILGRRAFFDRDLVVTPHVLIPRPETELIVERALAWIHAQGRQNDPRLRIVDVGTGSGAIAVALAGRLPAARILATDISSAALQVAQINGRAFPNLGYVQCDLLSGIGGRFAVICANLPYIATAALDVLEVAKFEPAIALDGGSDGLALIRRLLQQAPSRLAKPGLLLLEVGADQGAAALTAAQEAFGQAAQISIHQDQAGLDRVLQVLC</sequence>
<comment type="similarity">
    <text evidence="5">Belongs to the protein N5-glutamine methyltransferase family. PrmC subfamily.</text>
</comment>
<dbReference type="Pfam" id="PF17827">
    <property type="entry name" value="PrmC_N"/>
    <property type="match status" value="1"/>
</dbReference>
<evidence type="ECO:0000259" key="7">
    <source>
        <dbReference type="Pfam" id="PF17827"/>
    </source>
</evidence>
<dbReference type="CDD" id="cd02440">
    <property type="entry name" value="AdoMet_MTases"/>
    <property type="match status" value="1"/>
</dbReference>
<reference evidence="10 11" key="1">
    <citation type="submission" date="2017-11" db="EMBL/GenBank/DDBJ databases">
        <title>Evolution of Phototrophy in the Chloroflexi Phylum Driven by Horizontal Gene Transfer.</title>
        <authorList>
            <person name="Ward L.M."/>
            <person name="Hemp J."/>
            <person name="Shih P.M."/>
            <person name="Mcglynn S.E."/>
            <person name="Fischer W."/>
        </authorList>
    </citation>
    <scope>NUCLEOTIDE SEQUENCE [LARGE SCALE GENOMIC DNA]</scope>
    <source>
        <strain evidence="9">CP1_1M</strain>
        <strain evidence="8">JP3_13</strain>
    </source>
</reference>
<dbReference type="AlphaFoldDB" id="A0A2M8PZH4"/>
<keyword evidence="1 5" id="KW-0489">Methyltransferase</keyword>
<organism evidence="9 10">
    <name type="scientific">Candidatus Thermofonsia Clade 1 bacterium</name>
    <dbReference type="NCBI Taxonomy" id="2364210"/>
    <lineage>
        <taxon>Bacteria</taxon>
        <taxon>Bacillati</taxon>
        <taxon>Chloroflexota</taxon>
        <taxon>Candidatus Thermofontia</taxon>
        <taxon>Candidatus Thermofonsia Clade 1</taxon>
    </lineage>
</organism>
<dbReference type="Gene3D" id="1.10.8.10">
    <property type="entry name" value="DNA helicase RuvA subunit, C-terminal domain"/>
    <property type="match status" value="1"/>
</dbReference>
<feature type="binding site" evidence="5">
    <location>
        <begin position="132"/>
        <end position="136"/>
    </location>
    <ligand>
        <name>S-adenosyl-L-methionine</name>
        <dbReference type="ChEBI" id="CHEBI:59789"/>
    </ligand>
</feature>
<dbReference type="Proteomes" id="UP000229681">
    <property type="component" value="Unassembled WGS sequence"/>
</dbReference>
<feature type="binding site" evidence="5">
    <location>
        <position position="155"/>
    </location>
    <ligand>
        <name>S-adenosyl-L-methionine</name>
        <dbReference type="ChEBI" id="CHEBI:59789"/>
    </ligand>
</feature>
<accession>A0A2M8PFW3</accession>
<dbReference type="NCBIfam" id="TIGR00536">
    <property type="entry name" value="hemK_fam"/>
    <property type="match status" value="1"/>
</dbReference>
<dbReference type="PANTHER" id="PTHR18895">
    <property type="entry name" value="HEMK METHYLTRANSFERASE"/>
    <property type="match status" value="1"/>
</dbReference>
<evidence type="ECO:0000256" key="5">
    <source>
        <dbReference type="HAMAP-Rule" id="MF_02126"/>
    </source>
</evidence>
<dbReference type="InterPro" id="IPR040758">
    <property type="entry name" value="PrmC_N"/>
</dbReference>
<protein>
    <recommendedName>
        <fullName evidence="5">Release factor glutamine methyltransferase</fullName>
        <shortName evidence="5">RF MTase</shortName>
        <ecNumber evidence="5">2.1.1.297</ecNumber>
    </recommendedName>
    <alternativeName>
        <fullName evidence="5">N5-glutamine methyltransferase PrmC</fullName>
    </alternativeName>
    <alternativeName>
        <fullName evidence="5">Protein-(glutamine-N5) MTase PrmC</fullName>
    </alternativeName>
    <alternativeName>
        <fullName evidence="5">Protein-glutamine N-methyltransferase PrmC</fullName>
    </alternativeName>
</protein>
<dbReference type="HAMAP" id="MF_02126">
    <property type="entry name" value="RF_methyltr_PrmC"/>
    <property type="match status" value="1"/>
</dbReference>
<dbReference type="GO" id="GO:0102559">
    <property type="term" value="F:peptide chain release factor N(5)-glutamine methyltransferase activity"/>
    <property type="evidence" value="ECO:0007669"/>
    <property type="project" value="UniProtKB-EC"/>
</dbReference>
<dbReference type="EMBL" id="PGTM01000056">
    <property type="protein sequence ID" value="PJF36411.1"/>
    <property type="molecule type" value="Genomic_DNA"/>
</dbReference>
<evidence type="ECO:0000256" key="1">
    <source>
        <dbReference type="ARBA" id="ARBA00022603"/>
    </source>
</evidence>
<comment type="caution">
    <text evidence="9">The sequence shown here is derived from an EMBL/GenBank/DDBJ whole genome shotgun (WGS) entry which is preliminary data.</text>
</comment>
<dbReference type="PANTHER" id="PTHR18895:SF74">
    <property type="entry name" value="MTRF1L RELEASE FACTOR GLUTAMINE METHYLTRANSFERASE"/>
    <property type="match status" value="1"/>
</dbReference>
<feature type="domain" description="Methyltransferase small" evidence="6">
    <location>
        <begin position="125"/>
        <end position="203"/>
    </location>
</feature>
<name>A0A2M8PZH4_9CHLR</name>
<dbReference type="InterPro" id="IPR007848">
    <property type="entry name" value="Small_mtfrase_dom"/>
</dbReference>
<evidence type="ECO:0000256" key="4">
    <source>
        <dbReference type="ARBA" id="ARBA00048391"/>
    </source>
</evidence>
<evidence type="ECO:0000259" key="6">
    <source>
        <dbReference type="Pfam" id="PF05175"/>
    </source>
</evidence>
<feature type="domain" description="Release factor glutamine methyltransferase N-terminal" evidence="7">
    <location>
        <begin position="14"/>
        <end position="82"/>
    </location>
</feature>
<dbReference type="Gene3D" id="3.40.50.150">
    <property type="entry name" value="Vaccinia Virus protein VP39"/>
    <property type="match status" value="1"/>
</dbReference>
<evidence type="ECO:0000256" key="3">
    <source>
        <dbReference type="ARBA" id="ARBA00022691"/>
    </source>
</evidence>
<dbReference type="SUPFAM" id="SSF53335">
    <property type="entry name" value="S-adenosyl-L-methionine-dependent methyltransferases"/>
    <property type="match status" value="1"/>
</dbReference>
<accession>A0A2M8PZH4</accession>
<dbReference type="EMBL" id="PGTL01000006">
    <property type="protein sequence ID" value="PJF42950.1"/>
    <property type="molecule type" value="Genomic_DNA"/>
</dbReference>